<comment type="similarity">
    <text evidence="6">Belongs to the NucS endonuclease family.</text>
</comment>
<proteinExistence type="inferred from homology"/>
<dbReference type="CDD" id="cd22341">
    <property type="entry name" value="NucS-like"/>
    <property type="match status" value="1"/>
</dbReference>
<dbReference type="NCBIfam" id="NF003270">
    <property type="entry name" value="PRK04247.1"/>
    <property type="match status" value="1"/>
</dbReference>
<dbReference type="Pfam" id="PF21003">
    <property type="entry name" value="NucS_N"/>
    <property type="match status" value="1"/>
</dbReference>
<dbReference type="Gene3D" id="2.70.180.20">
    <property type="match status" value="1"/>
</dbReference>
<evidence type="ECO:0000256" key="3">
    <source>
        <dbReference type="ARBA" id="ARBA00022759"/>
    </source>
</evidence>
<keyword evidence="10" id="KW-1185">Reference proteome</keyword>
<dbReference type="InParanoid" id="A0A1Q6DTP9"/>
<evidence type="ECO:0000313" key="10">
    <source>
        <dbReference type="Proteomes" id="UP000185744"/>
    </source>
</evidence>
<dbReference type="InterPro" id="IPR002793">
    <property type="entry name" value="Endonuclease_NucS"/>
</dbReference>
<accession>A0A1Q6DTP9</accession>
<evidence type="ECO:0000256" key="6">
    <source>
        <dbReference type="HAMAP-Rule" id="MF_00722"/>
    </source>
</evidence>
<dbReference type="EC" id="3.1.-.-" evidence="6"/>
<evidence type="ECO:0000256" key="2">
    <source>
        <dbReference type="ARBA" id="ARBA00022722"/>
    </source>
</evidence>
<dbReference type="GO" id="GO:0003677">
    <property type="term" value="F:DNA binding"/>
    <property type="evidence" value="ECO:0007669"/>
    <property type="project" value="UniProtKB-KW"/>
</dbReference>
<dbReference type="Pfam" id="PF01939">
    <property type="entry name" value="NucS_C"/>
    <property type="match status" value="1"/>
</dbReference>
<dbReference type="STRING" id="1903181.BTN85_0218"/>
<dbReference type="InterPro" id="IPR048302">
    <property type="entry name" value="NucS_N"/>
</dbReference>
<dbReference type="GO" id="GO:0005737">
    <property type="term" value="C:cytoplasm"/>
    <property type="evidence" value="ECO:0007669"/>
    <property type="project" value="UniProtKB-SubCell"/>
</dbReference>
<keyword evidence="2 6" id="KW-0540">Nuclease</keyword>
<protein>
    <recommendedName>
        <fullName evidence="6">Endonuclease NucS</fullName>
        <ecNumber evidence="6">3.1.-.-</ecNumber>
    </recommendedName>
</protein>
<organism evidence="9 10">
    <name type="scientific">Methanohalarchaeum thermophilum</name>
    <dbReference type="NCBI Taxonomy" id="1903181"/>
    <lineage>
        <taxon>Archaea</taxon>
        <taxon>Methanobacteriati</taxon>
        <taxon>Methanobacteriota</taxon>
        <taxon>Methanonatronarchaeia</taxon>
        <taxon>Methanonatronarchaeales</taxon>
        <taxon>Methanonatronarchaeaceae</taxon>
        <taxon>Candidatus Methanohalarchaeum</taxon>
    </lineage>
</organism>
<evidence type="ECO:0000256" key="5">
    <source>
        <dbReference type="ARBA" id="ARBA00023125"/>
    </source>
</evidence>
<dbReference type="Proteomes" id="UP000185744">
    <property type="component" value="Unassembled WGS sequence"/>
</dbReference>
<keyword evidence="4 6" id="KW-0378">Hydrolase</keyword>
<dbReference type="PANTHER" id="PTHR38814:SF1">
    <property type="entry name" value="ENDONUCLEASE NUCS"/>
    <property type="match status" value="1"/>
</dbReference>
<dbReference type="EMBL" id="MSDW01000001">
    <property type="protein sequence ID" value="OKY77749.1"/>
    <property type="molecule type" value="Genomic_DNA"/>
</dbReference>
<keyword evidence="3 6" id="KW-0255">Endonuclease</keyword>
<dbReference type="InterPro" id="IPR049173">
    <property type="entry name" value="NucS_N_sf"/>
</dbReference>
<dbReference type="GO" id="GO:0000014">
    <property type="term" value="F:single-stranded DNA endodeoxyribonuclease activity"/>
    <property type="evidence" value="ECO:0007669"/>
    <property type="project" value="UniProtKB-UniRule"/>
</dbReference>
<dbReference type="AlphaFoldDB" id="A0A1Q6DTP9"/>
<dbReference type="HAMAP" id="MF_00722">
    <property type="entry name" value="NucS"/>
    <property type="match status" value="1"/>
</dbReference>
<keyword evidence="5 6" id="KW-0238">DNA-binding</keyword>
<keyword evidence="1 6" id="KW-0963">Cytoplasm</keyword>
<evidence type="ECO:0000259" key="8">
    <source>
        <dbReference type="Pfam" id="PF21003"/>
    </source>
</evidence>
<name>A0A1Q6DTP9_METT1</name>
<sequence length="259" mass="30150">MSLEDFNSSSKPDKVIYSKVPSKEKAFNLIEFSLKNDRLIDIFGKCEIDYEGRASSYLAPGDRLTIVKPDGTLIVHKREKREPVNWQPPKSRNKVDISNENLVLTSRRRKPKEKLEITYEKIFSISSLLPEDEKEIQLNRSEEEMGDLIIEKPWIIEKGFKIIEREKETDLGYIDIFGKDKNQNRVIIELKRKKISLSDISQLKRYQKSLKKDYNNLRGVIVGPSISKKAENLLKEEKLEFTKLKPEVCDLGTDLTEFQ</sequence>
<evidence type="ECO:0000259" key="7">
    <source>
        <dbReference type="Pfam" id="PF01939"/>
    </source>
</evidence>
<reference evidence="9" key="1">
    <citation type="submission" date="2016-12" db="EMBL/GenBank/DDBJ databases">
        <title>Discovery of methanogenic haloarchaea.</title>
        <authorList>
            <person name="Sorokin D.Y."/>
            <person name="Makarova K.S."/>
            <person name="Abbas B."/>
            <person name="Ferrer M."/>
            <person name="Golyshin P.N."/>
        </authorList>
    </citation>
    <scope>NUCLEOTIDE SEQUENCE [LARGE SCALE GENOMIC DNA]</scope>
    <source>
        <strain evidence="9">HMET1</strain>
    </source>
</reference>
<dbReference type="PANTHER" id="PTHR38814">
    <property type="entry name" value="ENDONUCLEASE NUCS"/>
    <property type="match status" value="1"/>
</dbReference>
<comment type="caution">
    <text evidence="9">The sequence shown here is derived from an EMBL/GenBank/DDBJ whole genome shotgun (WGS) entry which is preliminary data.</text>
</comment>
<comment type="subcellular location">
    <subcellularLocation>
        <location evidence="6">Cytoplasm</location>
    </subcellularLocation>
</comment>
<evidence type="ECO:0000256" key="1">
    <source>
        <dbReference type="ARBA" id="ARBA00022490"/>
    </source>
</evidence>
<gene>
    <name evidence="6" type="primary">nucS</name>
    <name evidence="9" type="ORF">BTN85_0218</name>
</gene>
<evidence type="ECO:0000313" key="9">
    <source>
        <dbReference type="EMBL" id="OKY77749.1"/>
    </source>
</evidence>
<dbReference type="Gene3D" id="3.40.1350.10">
    <property type="match status" value="1"/>
</dbReference>
<feature type="domain" description="Endonuclease NucS C-terminal" evidence="7">
    <location>
        <begin position="141"/>
        <end position="246"/>
    </location>
</feature>
<comment type="function">
    <text evidence="6">Cleaves both 3' and 5' ssDNA extremities of branched DNA structures.</text>
</comment>
<evidence type="ECO:0000256" key="4">
    <source>
        <dbReference type="ARBA" id="ARBA00022801"/>
    </source>
</evidence>
<dbReference type="InterPro" id="IPR048301">
    <property type="entry name" value="NucS_C"/>
</dbReference>
<dbReference type="InterPro" id="IPR011856">
    <property type="entry name" value="tRNA_endonuc-like_dom_sf"/>
</dbReference>
<feature type="domain" description="Endonuclease NucS N-terminal PH-like" evidence="8">
    <location>
        <begin position="40"/>
        <end position="134"/>
    </location>
</feature>